<feature type="region of interest" description="Disordered" evidence="1">
    <location>
        <begin position="81"/>
        <end position="109"/>
    </location>
</feature>
<evidence type="ECO:0000256" key="1">
    <source>
        <dbReference type="SAM" id="MobiDB-lite"/>
    </source>
</evidence>
<feature type="region of interest" description="Disordered" evidence="1">
    <location>
        <begin position="1"/>
        <end position="61"/>
    </location>
</feature>
<evidence type="ECO:0000313" key="2">
    <source>
        <dbReference type="EMBL" id="KAF0691544.1"/>
    </source>
</evidence>
<accession>A0A485L7F4</accession>
<proteinExistence type="predicted"/>
<dbReference type="Proteomes" id="UP000332933">
    <property type="component" value="Unassembled WGS sequence"/>
</dbReference>
<dbReference type="EMBL" id="VJMH01006068">
    <property type="protein sequence ID" value="KAF0691544.1"/>
    <property type="molecule type" value="Genomic_DNA"/>
</dbReference>
<protein>
    <submittedName>
        <fullName evidence="3">Aste57867_17256 protein</fullName>
    </submittedName>
</protein>
<sequence length="976" mass="110033">MEALRPTLAPLAKDAKAKKRLSDLGRPKTASGSATSSLTKTRSMGILRDPSKVDSLPRRQDQLQHSVTNIQCDHYNRLDSIESSSSSEASEGGAAPETDPTLDRTKRTLVDARGKPIVGVRFNKGAMTHLKFTSVETPASGIHPKDDRPVVTKHGFRDIRCGFCHANNMQWHLQCAFCGSCRVSEIPRMNYIVNMILSVDPKVTATKMAQQLLQYAKFDAVAVDAEKRFKQATLVRSKAAMVLMTRSSDRLRWHIVRMIFLAWKKVRAEAMRGEETMARLIKIKEMQGQGRLKAQVFSNWKNLTTVKWDERINKLSIAADRKTQMSKRYLFSRWMRFVMGRLRKKCSYLKEIMMSNQEFLTARPPEEFDHTTALVHDLKEALVASVDQSIATSEALTMHLKDGIQEIVHIQTMLPSTAGYLLGVTNLAPIVNGFVQGEIDDLESCNLARNDHGFTQTALDAIGDRVGRFIPWDTLLQWLNAQITYMHTRLQHRVFPAYTNLQDIQASSTTPKFILHLLWHLCPPSKADFDAHYADECAKDPLLALSPHSATNRNVQWKIFLAVARDRVFLPPELASREDLMGGHFDAYYSILTYFFATFAAANEPSSVQAGQFPFLQTWPALKDSIAVTQAYDTDASLREACREIIRRLRTLQASQVKLLGIHRQLAHVLEMHQHAVLRGVMGDFCRRVGGRETTVAIALEREELAPNVRLDYARLASLCSIDEFALIENVYQDHVVSLVHIFRSCGGSNGGKSMGEHEFYKLMSQCGLIERKNMTRAYLQLIVQASSVQGVDPTADRFGDMELSSTEFVEAITRVAYHMHEKRPAVALVDLVKEVVEMRLLPVAQSIDKQGIGSFKRQLRQPDVQSVLRSHDKKLKRLFAFHASEKRGKFMTLAEFEGWLKEQRLVDGQFPHHRIKTLFFAVQQDTATSSGDGEGDPELIFAEFVEAVAAVAVFRNPNPYASLAGRLESFLNDNL</sequence>
<organism evidence="3 4">
    <name type="scientific">Aphanomyces stellatus</name>
    <dbReference type="NCBI Taxonomy" id="120398"/>
    <lineage>
        <taxon>Eukaryota</taxon>
        <taxon>Sar</taxon>
        <taxon>Stramenopiles</taxon>
        <taxon>Oomycota</taxon>
        <taxon>Saprolegniomycetes</taxon>
        <taxon>Saprolegniales</taxon>
        <taxon>Verrucalvaceae</taxon>
        <taxon>Aphanomyces</taxon>
    </lineage>
</organism>
<evidence type="ECO:0000313" key="3">
    <source>
        <dbReference type="EMBL" id="VFT94012.1"/>
    </source>
</evidence>
<evidence type="ECO:0000313" key="4">
    <source>
        <dbReference type="Proteomes" id="UP000332933"/>
    </source>
</evidence>
<feature type="compositionally biased region" description="Low complexity" evidence="1">
    <location>
        <begin position="82"/>
        <end position="95"/>
    </location>
</feature>
<dbReference type="Gene3D" id="1.10.238.10">
    <property type="entry name" value="EF-hand"/>
    <property type="match status" value="1"/>
</dbReference>
<gene>
    <name evidence="3" type="primary">Aste57867_17256</name>
    <name evidence="2" type="ORF">As57867_017197</name>
    <name evidence="3" type="ORF">ASTE57867_17256</name>
</gene>
<reference evidence="2" key="2">
    <citation type="submission" date="2019-06" db="EMBL/GenBank/DDBJ databases">
        <title>Genomics analysis of Aphanomyces spp. identifies a new class of oomycete effector associated with host adaptation.</title>
        <authorList>
            <person name="Gaulin E."/>
        </authorList>
    </citation>
    <scope>NUCLEOTIDE SEQUENCE</scope>
    <source>
        <strain evidence="2">CBS 578.67</strain>
    </source>
</reference>
<dbReference type="OrthoDB" id="66717at2759"/>
<feature type="compositionally biased region" description="Polar residues" evidence="1">
    <location>
        <begin position="30"/>
        <end position="42"/>
    </location>
</feature>
<reference evidence="3 4" key="1">
    <citation type="submission" date="2019-03" db="EMBL/GenBank/DDBJ databases">
        <authorList>
            <person name="Gaulin E."/>
            <person name="Dumas B."/>
        </authorList>
    </citation>
    <scope>NUCLEOTIDE SEQUENCE [LARGE SCALE GENOMIC DNA]</scope>
    <source>
        <strain evidence="3">CBS 568.67</strain>
    </source>
</reference>
<name>A0A485L7F4_9STRA</name>
<keyword evidence="4" id="KW-1185">Reference proteome</keyword>
<feature type="compositionally biased region" description="Basic and acidic residues" evidence="1">
    <location>
        <begin position="49"/>
        <end position="61"/>
    </location>
</feature>
<dbReference type="AlphaFoldDB" id="A0A485L7F4"/>
<dbReference type="EMBL" id="CAADRA010006089">
    <property type="protein sequence ID" value="VFT94012.1"/>
    <property type="molecule type" value="Genomic_DNA"/>
</dbReference>